<reference evidence="2 3" key="1">
    <citation type="submission" date="2020-10" db="EMBL/GenBank/DDBJ databases">
        <title>Campylobacter and Helicobacter PacBio genomes.</title>
        <authorList>
            <person name="Lane C."/>
        </authorList>
    </citation>
    <scope>NUCLEOTIDE SEQUENCE [LARGE SCALE GENOMIC DNA]</scope>
    <source>
        <strain evidence="2 3">2016D-0077</strain>
    </source>
</reference>
<evidence type="ECO:0000313" key="2">
    <source>
        <dbReference type="EMBL" id="QOQ87782.1"/>
    </source>
</evidence>
<protein>
    <submittedName>
        <fullName evidence="2">Uncharacterized protein</fullName>
    </submittedName>
</protein>
<feature type="transmembrane region" description="Helical" evidence="1">
    <location>
        <begin position="12"/>
        <end position="30"/>
    </location>
</feature>
<feature type="transmembrane region" description="Helical" evidence="1">
    <location>
        <begin position="42"/>
        <end position="67"/>
    </location>
</feature>
<keyword evidence="1" id="KW-1133">Transmembrane helix</keyword>
<evidence type="ECO:0000313" key="3">
    <source>
        <dbReference type="Proteomes" id="UP000594749"/>
    </source>
</evidence>
<dbReference type="AlphaFoldDB" id="A0A7M1LGQ6"/>
<accession>A0A7M1LGQ6</accession>
<organism evidence="2 3">
    <name type="scientific">Campylobacter corcagiensis</name>
    <dbReference type="NCBI Taxonomy" id="1448857"/>
    <lineage>
        <taxon>Bacteria</taxon>
        <taxon>Pseudomonadati</taxon>
        <taxon>Campylobacterota</taxon>
        <taxon>Epsilonproteobacteria</taxon>
        <taxon>Campylobacterales</taxon>
        <taxon>Campylobacteraceae</taxon>
        <taxon>Campylobacter</taxon>
    </lineage>
</organism>
<feature type="transmembrane region" description="Helical" evidence="1">
    <location>
        <begin position="73"/>
        <end position="91"/>
    </location>
</feature>
<dbReference type="Proteomes" id="UP000594749">
    <property type="component" value="Chromosome"/>
</dbReference>
<evidence type="ECO:0000256" key="1">
    <source>
        <dbReference type="SAM" id="Phobius"/>
    </source>
</evidence>
<dbReference type="RefSeq" id="WP_025802437.1">
    <property type="nucleotide sequence ID" value="NZ_CP053842.1"/>
</dbReference>
<dbReference type="EMBL" id="CP063078">
    <property type="protein sequence ID" value="QOQ87782.1"/>
    <property type="molecule type" value="Genomic_DNA"/>
</dbReference>
<feature type="transmembrane region" description="Helical" evidence="1">
    <location>
        <begin position="112"/>
        <end position="128"/>
    </location>
</feature>
<sequence>MDYTYDMLFKFHSFLSVSLVVLTFVLLFLSQKGEGVAMVKRVRYLYPLYSGVLAGVILTGIIMMPIINFEFSFRIWLMVLTSIVLPALLGAGFSALKRAYYTRHYKTYKDKMKIFIAIILILNLAIWVV</sequence>
<proteinExistence type="predicted"/>
<keyword evidence="1" id="KW-0472">Membrane</keyword>
<keyword evidence="3" id="KW-1185">Reference proteome</keyword>
<name>A0A7M1LGQ6_9BACT</name>
<keyword evidence="1" id="KW-0812">Transmembrane</keyword>
<gene>
    <name evidence="2" type="ORF">IMC76_02945</name>
</gene>